<dbReference type="AlphaFoldDB" id="I3T6F8"/>
<sequence>MSHCELQPVITSPSPAFHPEQSLYPMLAREVQEALPRQASSLPMFHLETHRGTNSPFRDRRAGKTFQRQ</sequence>
<dbReference type="EMBL" id="BT148306">
    <property type="protein sequence ID" value="AFK48100.1"/>
    <property type="molecule type" value="mRNA"/>
</dbReference>
<organism evidence="2">
    <name type="scientific">Medicago truncatula</name>
    <name type="common">Barrel medic</name>
    <name type="synonym">Medicago tribuloides</name>
    <dbReference type="NCBI Taxonomy" id="3880"/>
    <lineage>
        <taxon>Eukaryota</taxon>
        <taxon>Viridiplantae</taxon>
        <taxon>Streptophyta</taxon>
        <taxon>Embryophyta</taxon>
        <taxon>Tracheophyta</taxon>
        <taxon>Spermatophyta</taxon>
        <taxon>Magnoliopsida</taxon>
        <taxon>eudicotyledons</taxon>
        <taxon>Gunneridae</taxon>
        <taxon>Pentapetalae</taxon>
        <taxon>rosids</taxon>
        <taxon>fabids</taxon>
        <taxon>Fabales</taxon>
        <taxon>Fabaceae</taxon>
        <taxon>Papilionoideae</taxon>
        <taxon>50 kb inversion clade</taxon>
        <taxon>NPAAA clade</taxon>
        <taxon>Hologalegina</taxon>
        <taxon>IRL clade</taxon>
        <taxon>Trifolieae</taxon>
        <taxon>Medicago</taxon>
    </lineage>
</organism>
<protein>
    <submittedName>
        <fullName evidence="2">Uncharacterized protein</fullName>
    </submittedName>
</protein>
<accession>I3T6F8</accession>
<reference evidence="2" key="1">
    <citation type="submission" date="2012-05" db="EMBL/GenBank/DDBJ databases">
        <authorList>
            <person name="Krishnakumar V."/>
            <person name="Cheung F."/>
            <person name="Xiao Y."/>
            <person name="Chan A."/>
            <person name="Moskal W.A."/>
            <person name="Town C.D."/>
        </authorList>
    </citation>
    <scope>NUCLEOTIDE SEQUENCE</scope>
</reference>
<name>I3T6F8_MEDTR</name>
<feature type="region of interest" description="Disordered" evidence="1">
    <location>
        <begin position="46"/>
        <end position="69"/>
    </location>
</feature>
<evidence type="ECO:0000313" key="2">
    <source>
        <dbReference type="EMBL" id="AFK48100.1"/>
    </source>
</evidence>
<proteinExistence type="evidence at transcript level"/>
<evidence type="ECO:0000256" key="1">
    <source>
        <dbReference type="SAM" id="MobiDB-lite"/>
    </source>
</evidence>
<feature type="compositionally biased region" description="Basic and acidic residues" evidence="1">
    <location>
        <begin position="47"/>
        <end position="62"/>
    </location>
</feature>